<dbReference type="InterPro" id="IPR051044">
    <property type="entry name" value="MAG_DAG_Lipase"/>
</dbReference>
<dbReference type="PANTHER" id="PTHR11614">
    <property type="entry name" value="PHOSPHOLIPASE-RELATED"/>
    <property type="match status" value="1"/>
</dbReference>
<dbReference type="Pfam" id="PF12146">
    <property type="entry name" value="Hydrolase_4"/>
    <property type="match status" value="1"/>
</dbReference>
<evidence type="ECO:0000313" key="5">
    <source>
        <dbReference type="Proteomes" id="UP001219567"/>
    </source>
</evidence>
<gene>
    <name evidence="4" type="ORF">MYAM1_001239</name>
</gene>
<evidence type="ECO:0000313" key="4">
    <source>
        <dbReference type="EMBL" id="WFC98511.1"/>
    </source>
</evidence>
<feature type="domain" description="Serine aminopeptidase S33" evidence="3">
    <location>
        <begin position="115"/>
        <end position="366"/>
    </location>
</feature>
<dbReference type="EC" id="3.1.1.23" evidence="4"/>
<dbReference type="SUPFAM" id="SSF53474">
    <property type="entry name" value="alpha/beta-Hydrolases"/>
    <property type="match status" value="1"/>
</dbReference>
<dbReference type="Gene3D" id="3.40.50.1820">
    <property type="entry name" value="alpha/beta hydrolase"/>
    <property type="match status" value="1"/>
</dbReference>
<comment type="catalytic activity">
    <reaction evidence="1">
        <text>a diacylglycerol + H2O = a monoacylglycerol + a fatty acid + H(+)</text>
        <dbReference type="Rhea" id="RHEA:32731"/>
        <dbReference type="ChEBI" id="CHEBI:15377"/>
        <dbReference type="ChEBI" id="CHEBI:15378"/>
        <dbReference type="ChEBI" id="CHEBI:17408"/>
        <dbReference type="ChEBI" id="CHEBI:18035"/>
        <dbReference type="ChEBI" id="CHEBI:28868"/>
    </reaction>
</comment>
<dbReference type="InterPro" id="IPR022742">
    <property type="entry name" value="Hydrolase_4"/>
</dbReference>
<reference evidence="4 5" key="1">
    <citation type="submission" date="2023-03" db="EMBL/GenBank/DDBJ databases">
        <title>Mating type loci evolution in Malassezia.</title>
        <authorList>
            <person name="Coelho M.A."/>
        </authorList>
    </citation>
    <scope>NUCLEOTIDE SEQUENCE [LARGE SCALE GENOMIC DNA]</scope>
    <source>
        <strain evidence="4 5">CBS 9725</strain>
    </source>
</reference>
<proteinExistence type="predicted"/>
<dbReference type="AlphaFoldDB" id="A0AAJ5YTJ7"/>
<evidence type="ECO:0000256" key="1">
    <source>
        <dbReference type="ARBA" id="ARBA00047591"/>
    </source>
</evidence>
<protein>
    <submittedName>
        <fullName evidence="4">Acylglycerol lipase</fullName>
        <ecNumber evidence="4">3.1.1.23</ecNumber>
    </submittedName>
</protein>
<sequence>MTFLSEVWQVGQLVYFVFIEPVLVYLGITTWGNGDPTYGRAALPYSAIEREAIYENHAVRKTQRRVYLANGKPQLDISLGTSIRTLPHYYQHRKIDAWVNYYVWEMPDVTKKVNSDVYLVHGINDYSGKVAPQALGLMMSGFRIIAIDLPSFGRSSGLQAYVPSLNLLSNALDAVIYHVHMWDQSNDLPGLASRKRFAQGSSLGGFMVLYHAALHPPIALTKQGGPESHPRLALDGVAVTAPMLGIAPETQPSLLMEFLGRLFSKIAGRLPLLRAIKGNISDDPKVEYYASLDPQVYHGKVRVGTALAILNGLNHVKDIVTQIRCPVAIHHGSSDRVTSAEGSRVFFERLHVDPKMMRVWPGIEHGM</sequence>
<name>A0AAJ5YTJ7_9BASI</name>
<accession>A0AAJ5YTJ7</accession>
<comment type="catalytic activity">
    <reaction evidence="2">
        <text>a monoacylglycerol + H2O = glycerol + a fatty acid + H(+)</text>
        <dbReference type="Rhea" id="RHEA:15245"/>
        <dbReference type="ChEBI" id="CHEBI:15377"/>
        <dbReference type="ChEBI" id="CHEBI:15378"/>
        <dbReference type="ChEBI" id="CHEBI:17408"/>
        <dbReference type="ChEBI" id="CHEBI:17754"/>
        <dbReference type="ChEBI" id="CHEBI:28868"/>
    </reaction>
</comment>
<evidence type="ECO:0000259" key="3">
    <source>
        <dbReference type="Pfam" id="PF12146"/>
    </source>
</evidence>
<dbReference type="InterPro" id="IPR029058">
    <property type="entry name" value="AB_hydrolase_fold"/>
</dbReference>
<evidence type="ECO:0000256" key="2">
    <source>
        <dbReference type="ARBA" id="ARBA00048461"/>
    </source>
</evidence>
<dbReference type="Proteomes" id="UP001219567">
    <property type="component" value="Chromosome 1"/>
</dbReference>
<dbReference type="EMBL" id="CP119943">
    <property type="protein sequence ID" value="WFC98511.1"/>
    <property type="molecule type" value="Genomic_DNA"/>
</dbReference>
<keyword evidence="5" id="KW-1185">Reference proteome</keyword>
<keyword evidence="4" id="KW-0378">Hydrolase</keyword>
<organism evidence="4 5">
    <name type="scientific">Malassezia yamatoensis</name>
    <dbReference type="NCBI Taxonomy" id="253288"/>
    <lineage>
        <taxon>Eukaryota</taxon>
        <taxon>Fungi</taxon>
        <taxon>Dikarya</taxon>
        <taxon>Basidiomycota</taxon>
        <taxon>Ustilaginomycotina</taxon>
        <taxon>Malasseziomycetes</taxon>
        <taxon>Malasseziales</taxon>
        <taxon>Malasseziaceae</taxon>
        <taxon>Malassezia</taxon>
    </lineage>
</organism>
<dbReference type="GO" id="GO:0047372">
    <property type="term" value="F:monoacylglycerol lipase activity"/>
    <property type="evidence" value="ECO:0007669"/>
    <property type="project" value="UniProtKB-EC"/>
</dbReference>